<dbReference type="KEGG" id="cmin:NCTC10288_00705"/>
<feature type="region of interest" description="Disordered" evidence="1">
    <location>
        <begin position="33"/>
        <end position="82"/>
    </location>
</feature>
<evidence type="ECO:0000313" key="2">
    <source>
        <dbReference type="EMBL" id="SQH99225.1"/>
    </source>
</evidence>
<dbReference type="GeneID" id="70784437"/>
<dbReference type="Proteomes" id="UP000249264">
    <property type="component" value="Chromosome 1"/>
</dbReference>
<name>A0A2X4U9E4_9CORY</name>
<evidence type="ECO:0000313" key="3">
    <source>
        <dbReference type="Proteomes" id="UP000249264"/>
    </source>
</evidence>
<evidence type="ECO:0000256" key="1">
    <source>
        <dbReference type="SAM" id="MobiDB-lite"/>
    </source>
</evidence>
<proteinExistence type="predicted"/>
<dbReference type="RefSeq" id="WP_231914021.1">
    <property type="nucleotide sequence ID" value="NZ_CP065689.1"/>
</dbReference>
<dbReference type="AlphaFoldDB" id="A0A2X4U9E4"/>
<sequence length="82" mass="8496">MQPSGVSNDGKINESTGGVVAQLSWLSAVRAHADNGYGRGPHDGQRSGISGTGDGKSDFRGTADSVGDEVSSRLHNTGPWWV</sequence>
<protein>
    <submittedName>
        <fullName evidence="2">Uncharacterized protein</fullName>
    </submittedName>
</protein>
<dbReference type="EMBL" id="LS483460">
    <property type="protein sequence ID" value="SQH99225.1"/>
    <property type="molecule type" value="Genomic_DNA"/>
</dbReference>
<gene>
    <name evidence="2" type="ORF">NCTC10288_00705</name>
</gene>
<accession>A0A2X4U9E4</accession>
<organism evidence="2 3">
    <name type="scientific">Corynebacterium minutissimum</name>
    <dbReference type="NCBI Taxonomy" id="38301"/>
    <lineage>
        <taxon>Bacteria</taxon>
        <taxon>Bacillati</taxon>
        <taxon>Actinomycetota</taxon>
        <taxon>Actinomycetes</taxon>
        <taxon>Mycobacteriales</taxon>
        <taxon>Corynebacteriaceae</taxon>
        <taxon>Corynebacterium</taxon>
    </lineage>
</organism>
<reference evidence="2 3" key="1">
    <citation type="submission" date="2018-06" db="EMBL/GenBank/DDBJ databases">
        <authorList>
            <consortium name="Pathogen Informatics"/>
            <person name="Doyle S."/>
        </authorList>
    </citation>
    <scope>NUCLEOTIDE SEQUENCE [LARGE SCALE GENOMIC DNA]</scope>
    <source>
        <strain evidence="2 3">NCTC10288</strain>
    </source>
</reference>